<dbReference type="Gene3D" id="1.10.10.10">
    <property type="entry name" value="Winged helix-like DNA-binding domain superfamily/Winged helix DNA-binding domain"/>
    <property type="match status" value="1"/>
</dbReference>
<dbReference type="CDD" id="cd06171">
    <property type="entry name" value="Sigma70_r4"/>
    <property type="match status" value="1"/>
</dbReference>
<evidence type="ECO:0000256" key="4">
    <source>
        <dbReference type="ARBA" id="ARBA00023163"/>
    </source>
</evidence>
<evidence type="ECO:0000256" key="1">
    <source>
        <dbReference type="ARBA" id="ARBA00010641"/>
    </source>
</evidence>
<dbReference type="NCBIfam" id="TIGR02937">
    <property type="entry name" value="sigma70-ECF"/>
    <property type="match status" value="1"/>
</dbReference>
<proteinExistence type="inferred from homology"/>
<evidence type="ECO:0000259" key="5">
    <source>
        <dbReference type="Pfam" id="PF04542"/>
    </source>
</evidence>
<evidence type="ECO:0000313" key="8">
    <source>
        <dbReference type="Proteomes" id="UP000823635"/>
    </source>
</evidence>
<feature type="domain" description="RNA polymerase sigma factor 70 region 4 type 2" evidence="6">
    <location>
        <begin position="97"/>
        <end position="147"/>
    </location>
</feature>
<evidence type="ECO:0000256" key="2">
    <source>
        <dbReference type="ARBA" id="ARBA00023015"/>
    </source>
</evidence>
<evidence type="ECO:0000259" key="6">
    <source>
        <dbReference type="Pfam" id="PF08281"/>
    </source>
</evidence>
<keyword evidence="3" id="KW-0731">Sigma factor</keyword>
<evidence type="ECO:0000313" key="7">
    <source>
        <dbReference type="EMBL" id="MBO8429342.1"/>
    </source>
</evidence>
<evidence type="ECO:0000256" key="3">
    <source>
        <dbReference type="ARBA" id="ARBA00023082"/>
    </source>
</evidence>
<dbReference type="Gene3D" id="1.10.1740.10">
    <property type="match status" value="1"/>
</dbReference>
<name>A0A9D9DLN3_9BACT</name>
<dbReference type="EMBL" id="JADINB010000122">
    <property type="protein sequence ID" value="MBO8429342.1"/>
    <property type="molecule type" value="Genomic_DNA"/>
</dbReference>
<reference evidence="7" key="2">
    <citation type="journal article" date="2021" name="PeerJ">
        <title>Extensive microbial diversity within the chicken gut microbiome revealed by metagenomics and culture.</title>
        <authorList>
            <person name="Gilroy R."/>
            <person name="Ravi A."/>
            <person name="Getino M."/>
            <person name="Pursley I."/>
            <person name="Horton D.L."/>
            <person name="Alikhan N.F."/>
            <person name="Baker D."/>
            <person name="Gharbi K."/>
            <person name="Hall N."/>
            <person name="Watson M."/>
            <person name="Adriaenssens E.M."/>
            <person name="Foster-Nyarko E."/>
            <person name="Jarju S."/>
            <person name="Secka A."/>
            <person name="Antonio M."/>
            <person name="Oren A."/>
            <person name="Chaudhuri R.R."/>
            <person name="La Ragione R."/>
            <person name="Hildebrand F."/>
            <person name="Pallen M.J."/>
        </authorList>
    </citation>
    <scope>NUCLEOTIDE SEQUENCE</scope>
    <source>
        <strain evidence="7">15467</strain>
    </source>
</reference>
<accession>A0A9D9DLN3</accession>
<dbReference type="AlphaFoldDB" id="A0A9D9DLN3"/>
<dbReference type="Pfam" id="PF08281">
    <property type="entry name" value="Sigma70_r4_2"/>
    <property type="match status" value="1"/>
</dbReference>
<keyword evidence="4" id="KW-0804">Transcription</keyword>
<dbReference type="InterPro" id="IPR014284">
    <property type="entry name" value="RNA_pol_sigma-70_dom"/>
</dbReference>
<dbReference type="SUPFAM" id="SSF88659">
    <property type="entry name" value="Sigma3 and sigma4 domains of RNA polymerase sigma factors"/>
    <property type="match status" value="1"/>
</dbReference>
<comment type="caution">
    <text evidence="7">The sequence shown here is derived from an EMBL/GenBank/DDBJ whole genome shotgun (WGS) entry which is preliminary data.</text>
</comment>
<dbReference type="PANTHER" id="PTHR43133">
    <property type="entry name" value="RNA POLYMERASE ECF-TYPE SIGMA FACTO"/>
    <property type="match status" value="1"/>
</dbReference>
<dbReference type="InterPro" id="IPR013325">
    <property type="entry name" value="RNA_pol_sigma_r2"/>
</dbReference>
<reference evidence="7" key="1">
    <citation type="submission" date="2020-10" db="EMBL/GenBank/DDBJ databases">
        <authorList>
            <person name="Gilroy R."/>
        </authorList>
    </citation>
    <scope>NUCLEOTIDE SEQUENCE</scope>
    <source>
        <strain evidence="7">15467</strain>
    </source>
</reference>
<protein>
    <submittedName>
        <fullName evidence="7">Sigma-70 family RNA polymerase sigma factor</fullName>
    </submittedName>
</protein>
<dbReference type="InterPro" id="IPR013249">
    <property type="entry name" value="RNA_pol_sigma70_r4_t2"/>
</dbReference>
<dbReference type="PANTHER" id="PTHR43133:SF46">
    <property type="entry name" value="RNA POLYMERASE SIGMA-70 FACTOR ECF SUBFAMILY"/>
    <property type="match status" value="1"/>
</dbReference>
<feature type="domain" description="RNA polymerase sigma-70 region 2" evidence="5">
    <location>
        <begin position="1"/>
        <end position="66"/>
    </location>
</feature>
<dbReference type="InterPro" id="IPR039425">
    <property type="entry name" value="RNA_pol_sigma-70-like"/>
</dbReference>
<comment type="similarity">
    <text evidence="1">Belongs to the sigma-70 factor family. ECF subfamily.</text>
</comment>
<sequence length="158" mass="18277">MYDKLASRMYPVCIRYVGDRELAKDILHDGFMTLFSKLHTYRRNGSFEGWARRIFINTALMQLRKDDVLKFSQELESAESMHSTSGLAIENMETKTLLNIIMSMPAGYRTVFNMYAIEGYSHSEIAKALGITEGGARSQFSRARAWLQEKLRREDYGR</sequence>
<keyword evidence="2" id="KW-0805">Transcription regulation</keyword>
<dbReference type="InterPro" id="IPR013324">
    <property type="entry name" value="RNA_pol_sigma_r3/r4-like"/>
</dbReference>
<dbReference type="Proteomes" id="UP000823635">
    <property type="component" value="Unassembled WGS sequence"/>
</dbReference>
<dbReference type="InterPro" id="IPR036388">
    <property type="entry name" value="WH-like_DNA-bd_sf"/>
</dbReference>
<dbReference type="GO" id="GO:0006352">
    <property type="term" value="P:DNA-templated transcription initiation"/>
    <property type="evidence" value="ECO:0007669"/>
    <property type="project" value="InterPro"/>
</dbReference>
<gene>
    <name evidence="7" type="ORF">IAC68_05375</name>
</gene>
<dbReference type="InterPro" id="IPR007627">
    <property type="entry name" value="RNA_pol_sigma70_r2"/>
</dbReference>
<dbReference type="GO" id="GO:0016987">
    <property type="term" value="F:sigma factor activity"/>
    <property type="evidence" value="ECO:0007669"/>
    <property type="project" value="UniProtKB-KW"/>
</dbReference>
<organism evidence="7 8">
    <name type="scientific">Candidatus Egerieousia excrementavium</name>
    <dbReference type="NCBI Taxonomy" id="2840778"/>
    <lineage>
        <taxon>Bacteria</taxon>
        <taxon>Pseudomonadati</taxon>
        <taxon>Bacteroidota</taxon>
        <taxon>Bacteroidia</taxon>
        <taxon>Bacteroidales</taxon>
        <taxon>Candidatus Egerieousia</taxon>
    </lineage>
</organism>
<dbReference type="Pfam" id="PF04542">
    <property type="entry name" value="Sigma70_r2"/>
    <property type="match status" value="1"/>
</dbReference>
<dbReference type="GO" id="GO:0003677">
    <property type="term" value="F:DNA binding"/>
    <property type="evidence" value="ECO:0007669"/>
    <property type="project" value="InterPro"/>
</dbReference>
<dbReference type="SUPFAM" id="SSF88946">
    <property type="entry name" value="Sigma2 domain of RNA polymerase sigma factors"/>
    <property type="match status" value="1"/>
</dbReference>